<feature type="region of interest" description="Disordered" evidence="1">
    <location>
        <begin position="197"/>
        <end position="273"/>
    </location>
</feature>
<reference evidence="2 3" key="1">
    <citation type="submission" date="2023-01" db="EMBL/GenBank/DDBJ databases">
        <authorList>
            <person name="Whitehead M."/>
        </authorList>
    </citation>
    <scope>NUCLEOTIDE SEQUENCE [LARGE SCALE GENOMIC DNA]</scope>
</reference>
<evidence type="ECO:0000313" key="3">
    <source>
        <dbReference type="Proteomes" id="UP001160148"/>
    </source>
</evidence>
<feature type="compositionally biased region" description="Polar residues" evidence="1">
    <location>
        <begin position="259"/>
        <end position="273"/>
    </location>
</feature>
<feature type="compositionally biased region" description="Basic and acidic residues" evidence="1">
    <location>
        <begin position="197"/>
        <end position="211"/>
    </location>
</feature>
<evidence type="ECO:0000256" key="1">
    <source>
        <dbReference type="SAM" id="MobiDB-lite"/>
    </source>
</evidence>
<dbReference type="EMBL" id="CARXXK010000001">
    <property type="protein sequence ID" value="CAI6346226.1"/>
    <property type="molecule type" value="Genomic_DNA"/>
</dbReference>
<gene>
    <name evidence="2" type="ORF">MEUPH1_LOCUS3157</name>
</gene>
<dbReference type="AlphaFoldDB" id="A0AAV0VU45"/>
<organism evidence="2 3">
    <name type="scientific">Macrosiphum euphorbiae</name>
    <name type="common">potato aphid</name>
    <dbReference type="NCBI Taxonomy" id="13131"/>
    <lineage>
        <taxon>Eukaryota</taxon>
        <taxon>Metazoa</taxon>
        <taxon>Ecdysozoa</taxon>
        <taxon>Arthropoda</taxon>
        <taxon>Hexapoda</taxon>
        <taxon>Insecta</taxon>
        <taxon>Pterygota</taxon>
        <taxon>Neoptera</taxon>
        <taxon>Paraneoptera</taxon>
        <taxon>Hemiptera</taxon>
        <taxon>Sternorrhyncha</taxon>
        <taxon>Aphidomorpha</taxon>
        <taxon>Aphidoidea</taxon>
        <taxon>Aphididae</taxon>
        <taxon>Macrosiphini</taxon>
        <taxon>Macrosiphum</taxon>
    </lineage>
</organism>
<keyword evidence="3" id="KW-1185">Reference proteome</keyword>
<evidence type="ECO:0000313" key="2">
    <source>
        <dbReference type="EMBL" id="CAI6346226.1"/>
    </source>
</evidence>
<feature type="compositionally biased region" description="Basic residues" evidence="1">
    <location>
        <begin position="226"/>
        <end position="237"/>
    </location>
</feature>
<dbReference type="Proteomes" id="UP001160148">
    <property type="component" value="Unassembled WGS sequence"/>
</dbReference>
<name>A0AAV0VU45_9HEMI</name>
<accession>A0AAV0VU45</accession>
<dbReference type="PANTHER" id="PTHR35385:SF2">
    <property type="entry name" value="PROTEIN B, PUTATIVE-RELATED"/>
    <property type="match status" value="1"/>
</dbReference>
<comment type="caution">
    <text evidence="2">The sequence shown here is derived from an EMBL/GenBank/DDBJ whole genome shotgun (WGS) entry which is preliminary data.</text>
</comment>
<sequence>MMHSFRKILILYAQTSEEAQEKYVETMNIKSNYPMWQKYITVHHWKCKEKWCLAWRDHTNRGHQTNNFSKVSVRIFKENVLGCVKAYNVISLIDFCCTKLVEYYKNFFLEFSNERNSTAQLFFKNLIKKTDYITKEEITVDNEEFYVPITIEDKYFIAKLALGEKVPNKTFYEGLLPTEVIHEQSLVSHDFHQDIDYGDDANKKSSTENPKHRNGASIKVQPTTIARRRPWVTRGSKRLLAGRPATTDSNRPKKKPRNLQRNIRNCVTNSKSH</sequence>
<protein>
    <submittedName>
        <fullName evidence="2">Uncharacterized protein</fullName>
    </submittedName>
</protein>
<proteinExistence type="predicted"/>
<dbReference type="PANTHER" id="PTHR35385">
    <property type="entry name" value="PROTEIN B, PUTATIVE-RELATED-RELATED"/>
    <property type="match status" value="1"/>
</dbReference>